<keyword evidence="1 7" id="KW-0596">Phosphopantetheine</keyword>
<comment type="function">
    <text evidence="7">Carrier of the growing fatty acid chain in fatty acid biosynthesis.</text>
</comment>
<comment type="similarity">
    <text evidence="7">Belongs to the acyl carrier protein (ACP) family.</text>
</comment>
<proteinExistence type="inferred from homology"/>
<keyword evidence="3 7" id="KW-0597">Phosphoprotein</keyword>
<evidence type="ECO:0000256" key="2">
    <source>
        <dbReference type="ARBA" id="ARBA00022516"/>
    </source>
</evidence>
<dbReference type="PROSITE" id="PS50075">
    <property type="entry name" value="CARRIER"/>
    <property type="match status" value="1"/>
</dbReference>
<organism evidence="9 10">
    <name type="scientific">Peptoniphilus olsenii</name>
    <dbReference type="NCBI Taxonomy" id="411570"/>
    <lineage>
        <taxon>Bacteria</taxon>
        <taxon>Bacillati</taxon>
        <taxon>Bacillota</taxon>
        <taxon>Tissierellia</taxon>
        <taxon>Tissierellales</taxon>
        <taxon>Peptoniphilaceae</taxon>
        <taxon>Peptoniphilus</taxon>
    </lineage>
</organism>
<keyword evidence="6 7" id="KW-0275">Fatty acid biosynthesis</keyword>
<name>A0ABV2J9C6_9FIRM</name>
<sequence length="74" mass="8596">MKEEILKLIAEEFNMEVNDLDEGMSFQDDLNADSIELVELIMSIEEEYDIEVSEDDLSKFETVGDVIDYLEDIE</sequence>
<evidence type="ECO:0000256" key="7">
    <source>
        <dbReference type="HAMAP-Rule" id="MF_01217"/>
    </source>
</evidence>
<dbReference type="InterPro" id="IPR036736">
    <property type="entry name" value="ACP-like_sf"/>
</dbReference>
<keyword evidence="10" id="KW-1185">Reference proteome</keyword>
<feature type="modified residue" description="O-(pantetheine 4'-phosphoryl)serine" evidence="7">
    <location>
        <position position="34"/>
    </location>
</feature>
<evidence type="ECO:0000256" key="1">
    <source>
        <dbReference type="ARBA" id="ARBA00022450"/>
    </source>
</evidence>
<dbReference type="Proteomes" id="UP001549162">
    <property type="component" value="Unassembled WGS sequence"/>
</dbReference>
<comment type="subcellular location">
    <subcellularLocation>
        <location evidence="7">Cytoplasm</location>
    </subcellularLocation>
</comment>
<dbReference type="SUPFAM" id="SSF47336">
    <property type="entry name" value="ACP-like"/>
    <property type="match status" value="1"/>
</dbReference>
<reference evidence="9 10" key="1">
    <citation type="submission" date="2024-06" db="EMBL/GenBank/DDBJ databases">
        <title>Genomic Encyclopedia of Type Strains, Phase IV (KMG-IV): sequencing the most valuable type-strain genomes for metagenomic binning, comparative biology and taxonomic classification.</title>
        <authorList>
            <person name="Goeker M."/>
        </authorList>
    </citation>
    <scope>NUCLEOTIDE SEQUENCE [LARGE SCALE GENOMIC DNA]</scope>
    <source>
        <strain evidence="9 10">DSM 21460</strain>
    </source>
</reference>
<accession>A0ABV2J9C6</accession>
<dbReference type="RefSeq" id="WP_354366384.1">
    <property type="nucleotide sequence ID" value="NZ_JBEPMA010000001.1"/>
</dbReference>
<dbReference type="NCBIfam" id="NF002148">
    <property type="entry name" value="PRK00982.1-2"/>
    <property type="match status" value="1"/>
</dbReference>
<keyword evidence="4 7" id="KW-0276">Fatty acid metabolism</keyword>
<dbReference type="PANTHER" id="PTHR20863">
    <property type="entry name" value="ACYL CARRIER PROTEIN"/>
    <property type="match status" value="1"/>
</dbReference>
<comment type="PTM">
    <text evidence="7">4'-phosphopantetheine is transferred from CoA to a specific serine of apo-ACP by AcpS. This modification is essential for activity because fatty acids are bound in thioester linkage to the sulfhydryl of the prosthetic group.</text>
</comment>
<dbReference type="PROSITE" id="PS00012">
    <property type="entry name" value="PHOSPHOPANTETHEINE"/>
    <property type="match status" value="1"/>
</dbReference>
<dbReference type="InterPro" id="IPR006162">
    <property type="entry name" value="Ppantetheine_attach_site"/>
</dbReference>
<dbReference type="InterPro" id="IPR009081">
    <property type="entry name" value="PP-bd_ACP"/>
</dbReference>
<evidence type="ECO:0000256" key="3">
    <source>
        <dbReference type="ARBA" id="ARBA00022553"/>
    </source>
</evidence>
<evidence type="ECO:0000256" key="5">
    <source>
        <dbReference type="ARBA" id="ARBA00023098"/>
    </source>
</evidence>
<dbReference type="Gene3D" id="1.10.1200.10">
    <property type="entry name" value="ACP-like"/>
    <property type="match status" value="1"/>
</dbReference>
<feature type="domain" description="Carrier" evidence="8">
    <location>
        <begin position="1"/>
        <end position="74"/>
    </location>
</feature>
<dbReference type="InterPro" id="IPR003231">
    <property type="entry name" value="ACP"/>
</dbReference>
<dbReference type="PANTHER" id="PTHR20863:SF76">
    <property type="entry name" value="CARRIER DOMAIN-CONTAINING PROTEIN"/>
    <property type="match status" value="1"/>
</dbReference>
<comment type="pathway">
    <text evidence="7">Lipid metabolism; fatty acid biosynthesis.</text>
</comment>
<keyword evidence="2 7" id="KW-0444">Lipid biosynthesis</keyword>
<evidence type="ECO:0000313" key="10">
    <source>
        <dbReference type="Proteomes" id="UP001549162"/>
    </source>
</evidence>
<dbReference type="EMBL" id="JBEPMA010000001">
    <property type="protein sequence ID" value="MET3616399.1"/>
    <property type="molecule type" value="Genomic_DNA"/>
</dbReference>
<dbReference type="HAMAP" id="MF_01217">
    <property type="entry name" value="Acyl_carrier"/>
    <property type="match status" value="1"/>
</dbReference>
<protein>
    <recommendedName>
        <fullName evidence="7">Acyl carrier protein</fullName>
        <shortName evidence="7">ACP</shortName>
    </recommendedName>
</protein>
<keyword evidence="7" id="KW-0963">Cytoplasm</keyword>
<evidence type="ECO:0000259" key="8">
    <source>
        <dbReference type="PROSITE" id="PS50075"/>
    </source>
</evidence>
<dbReference type="Pfam" id="PF00550">
    <property type="entry name" value="PP-binding"/>
    <property type="match status" value="1"/>
</dbReference>
<evidence type="ECO:0000256" key="6">
    <source>
        <dbReference type="ARBA" id="ARBA00023160"/>
    </source>
</evidence>
<evidence type="ECO:0000256" key="4">
    <source>
        <dbReference type="ARBA" id="ARBA00022832"/>
    </source>
</evidence>
<gene>
    <name evidence="7" type="primary">acpP</name>
    <name evidence="9" type="ORF">ABID14_000019</name>
</gene>
<dbReference type="NCBIfam" id="NF002150">
    <property type="entry name" value="PRK00982.1-4"/>
    <property type="match status" value="1"/>
</dbReference>
<comment type="caution">
    <text evidence="9">The sequence shown here is derived from an EMBL/GenBank/DDBJ whole genome shotgun (WGS) entry which is preliminary data.</text>
</comment>
<evidence type="ECO:0000313" key="9">
    <source>
        <dbReference type="EMBL" id="MET3616399.1"/>
    </source>
</evidence>
<keyword evidence="5 7" id="KW-0443">Lipid metabolism</keyword>